<evidence type="ECO:0000256" key="5">
    <source>
        <dbReference type="ARBA" id="ARBA00029440"/>
    </source>
</evidence>
<dbReference type="SUPFAM" id="SSF53850">
    <property type="entry name" value="Periplasmic binding protein-like II"/>
    <property type="match status" value="1"/>
</dbReference>
<accession>J8QI23</accession>
<evidence type="ECO:0000256" key="3">
    <source>
        <dbReference type="ARBA" id="ARBA00023222"/>
    </source>
</evidence>
<dbReference type="PANTHER" id="PTHR21022">
    <property type="entry name" value="PREPHENATE DEHYDRATASE P PROTEIN"/>
    <property type="match status" value="1"/>
</dbReference>
<comment type="pathway">
    <text evidence="5">Amino-acid biosynthesis.</text>
</comment>
<evidence type="ECO:0000256" key="4">
    <source>
        <dbReference type="ARBA" id="ARBA00023239"/>
    </source>
</evidence>
<evidence type="ECO:0000256" key="1">
    <source>
        <dbReference type="ARBA" id="ARBA00022605"/>
    </source>
</evidence>
<name>J8QI23_TRIAS</name>
<dbReference type="VEuPathDB" id="FungiDB:A1Q1_05256"/>
<dbReference type="HOGENOM" id="CLU_035008_5_0_1"/>
<dbReference type="Proteomes" id="UP000002748">
    <property type="component" value="Unassembled WGS sequence"/>
</dbReference>
<dbReference type="RefSeq" id="XP_014184206.1">
    <property type="nucleotide sequence ID" value="XM_014328731.1"/>
</dbReference>
<dbReference type="PANTHER" id="PTHR21022:SF19">
    <property type="entry name" value="PREPHENATE DEHYDRATASE-RELATED"/>
    <property type="match status" value="1"/>
</dbReference>
<dbReference type="AlphaFoldDB" id="J8QI23"/>
<dbReference type="InterPro" id="IPR001086">
    <property type="entry name" value="Preph_deHydtase"/>
</dbReference>
<dbReference type="GO" id="GO:0009094">
    <property type="term" value="P:L-phenylalanine biosynthetic process"/>
    <property type="evidence" value="ECO:0007669"/>
    <property type="project" value="UniProtKB-KW"/>
</dbReference>
<keyword evidence="2" id="KW-0057">Aromatic amino acid biosynthesis</keyword>
<protein>
    <recommendedName>
        <fullName evidence="6">Prephenate dehydratase domain-containing protein</fullName>
    </recommendedName>
</protein>
<keyword evidence="3" id="KW-0584">Phenylalanine biosynthesis</keyword>
<evidence type="ECO:0000256" key="2">
    <source>
        <dbReference type="ARBA" id="ARBA00023141"/>
    </source>
</evidence>
<gene>
    <name evidence="7" type="ORF">A1Q1_05256</name>
</gene>
<feature type="domain" description="Prephenate dehydratase" evidence="6">
    <location>
        <begin position="12"/>
        <end position="202"/>
    </location>
</feature>
<dbReference type="PROSITE" id="PS51171">
    <property type="entry name" value="PREPHENATE_DEHYDR_3"/>
    <property type="match status" value="1"/>
</dbReference>
<evidence type="ECO:0000313" key="7">
    <source>
        <dbReference type="EMBL" id="EJT53293.1"/>
    </source>
</evidence>
<reference evidence="7 8" key="1">
    <citation type="journal article" date="2012" name="Eukaryot. Cell">
        <title>Draft genome sequence of CBS 2479, the standard type strain of Trichosporon asahii.</title>
        <authorList>
            <person name="Yang R.Y."/>
            <person name="Li H.T."/>
            <person name="Zhu H."/>
            <person name="Zhou G.P."/>
            <person name="Wang M."/>
            <person name="Wang L."/>
        </authorList>
    </citation>
    <scope>NUCLEOTIDE SEQUENCE [LARGE SCALE GENOMIC DNA]</scope>
    <source>
        <strain evidence="8">ATCC 90039 / CBS 2479 / JCM 2466 / KCTC 7840 / NCYC 2677 / UAMH 7654</strain>
    </source>
</reference>
<dbReference type="GO" id="GO:0004664">
    <property type="term" value="F:prephenate dehydratase activity"/>
    <property type="evidence" value="ECO:0007669"/>
    <property type="project" value="InterPro"/>
</dbReference>
<evidence type="ECO:0000259" key="6">
    <source>
        <dbReference type="PROSITE" id="PS51171"/>
    </source>
</evidence>
<dbReference type="EMBL" id="ALBS01000002">
    <property type="protein sequence ID" value="EJT53293.1"/>
    <property type="molecule type" value="Genomic_DNA"/>
</dbReference>
<keyword evidence="4" id="KW-0456">Lyase</keyword>
<dbReference type="OrthoDB" id="983542at2759"/>
<dbReference type="Pfam" id="PF00800">
    <property type="entry name" value="PDT"/>
    <property type="match status" value="1"/>
</dbReference>
<dbReference type="GeneID" id="25988768"/>
<proteinExistence type="predicted"/>
<sequence>MFRSLATAMSKRMAYLGPAGTYGEQAAKAFLARLPDKNVELVPCPNIRAVYDDSAEYRVLPLENTLQSAVIETVDALLSTLGQAKQANGSTRPRSAVADTALQISHQLVGLKGATLADITHVRSHEQALGQSASWLSEHLPNAKREPWSSTAAAVASIMEEGDKSGAAICSKSAYENDKNRLERLADGTQGDPTPKSDVTVSFYAVPESRLIQDVKGELVAAHSRPAPQGWRSETRTSRRAWPVWTLVEVRGDAPAPSDAVWLGTFKEDPSTYQRLL</sequence>
<organism evidence="7 8">
    <name type="scientific">Trichosporon asahii var. asahii (strain ATCC 90039 / CBS 2479 / JCM 2466 / KCTC 7840 / NBRC 103889/ NCYC 2677 / UAMH 7654)</name>
    <name type="common">Yeast</name>
    <dbReference type="NCBI Taxonomy" id="1186058"/>
    <lineage>
        <taxon>Eukaryota</taxon>
        <taxon>Fungi</taxon>
        <taxon>Dikarya</taxon>
        <taxon>Basidiomycota</taxon>
        <taxon>Agaricomycotina</taxon>
        <taxon>Tremellomycetes</taxon>
        <taxon>Trichosporonales</taxon>
        <taxon>Trichosporonaceae</taxon>
        <taxon>Trichosporon</taxon>
    </lineage>
</organism>
<dbReference type="GO" id="GO:0005737">
    <property type="term" value="C:cytoplasm"/>
    <property type="evidence" value="ECO:0007669"/>
    <property type="project" value="TreeGrafter"/>
</dbReference>
<keyword evidence="1" id="KW-0028">Amino-acid biosynthesis</keyword>
<dbReference type="KEGG" id="tasa:A1Q1_05256"/>
<dbReference type="Gene3D" id="3.40.190.10">
    <property type="entry name" value="Periplasmic binding protein-like II"/>
    <property type="match status" value="2"/>
</dbReference>
<evidence type="ECO:0000313" key="8">
    <source>
        <dbReference type="Proteomes" id="UP000002748"/>
    </source>
</evidence>
<comment type="caution">
    <text evidence="7">The sequence shown here is derived from an EMBL/GenBank/DDBJ whole genome shotgun (WGS) entry which is preliminary data.</text>
</comment>